<dbReference type="Gene3D" id="3.40.1480.10">
    <property type="entry name" value="MOFRL domain"/>
    <property type="match status" value="1"/>
</dbReference>
<dbReference type="EC" id="2.7.1.165" evidence="3"/>
<dbReference type="GO" id="GO:0043798">
    <property type="term" value="F:glycerate 2-kinase activity"/>
    <property type="evidence" value="ECO:0007669"/>
    <property type="project" value="UniProtKB-EC"/>
</dbReference>
<accession>A0A6J4VGV4</accession>
<reference evidence="3" key="1">
    <citation type="submission" date="2020-02" db="EMBL/GenBank/DDBJ databases">
        <authorList>
            <person name="Meier V. D."/>
        </authorList>
    </citation>
    <scope>NUCLEOTIDE SEQUENCE</scope>
    <source>
        <strain evidence="3">AVDCRST_MAG49</strain>
    </source>
</reference>
<dbReference type="PANTHER" id="PTHR12227:SF0">
    <property type="entry name" value="GLYCERATE KINASE"/>
    <property type="match status" value="1"/>
</dbReference>
<evidence type="ECO:0000313" key="3">
    <source>
        <dbReference type="EMBL" id="CAA9579109.1"/>
    </source>
</evidence>
<dbReference type="InterPro" id="IPR039760">
    <property type="entry name" value="MOFRL_protein"/>
</dbReference>
<dbReference type="EMBL" id="CADCWG010000322">
    <property type="protein sequence ID" value="CAA9579109.1"/>
    <property type="molecule type" value="Genomic_DNA"/>
</dbReference>
<dbReference type="InterPro" id="IPR007835">
    <property type="entry name" value="MOFRL"/>
</dbReference>
<dbReference type="InterPro" id="IPR025286">
    <property type="entry name" value="MOFRL_assoc_dom"/>
</dbReference>
<dbReference type="Pfam" id="PF05161">
    <property type="entry name" value="MOFRL"/>
    <property type="match status" value="1"/>
</dbReference>
<dbReference type="Pfam" id="PF13660">
    <property type="entry name" value="DUF4147"/>
    <property type="match status" value="1"/>
</dbReference>
<dbReference type="InterPro" id="IPR037035">
    <property type="entry name" value="GK-like_C_sf"/>
</dbReference>
<dbReference type="AlphaFoldDB" id="A0A6J4VGV4"/>
<feature type="domain" description="MOFRL" evidence="1">
    <location>
        <begin position="326"/>
        <end position="434"/>
    </location>
</feature>
<evidence type="ECO:0000259" key="2">
    <source>
        <dbReference type="Pfam" id="PF13660"/>
    </source>
</evidence>
<dbReference type="SUPFAM" id="SSF82544">
    <property type="entry name" value="GckA/TtuD-like"/>
    <property type="match status" value="1"/>
</dbReference>
<keyword evidence="3" id="KW-0418">Kinase</keyword>
<organism evidence="3">
    <name type="scientific">uncultured Thermomicrobiales bacterium</name>
    <dbReference type="NCBI Taxonomy" id="1645740"/>
    <lineage>
        <taxon>Bacteria</taxon>
        <taxon>Pseudomonadati</taxon>
        <taxon>Thermomicrobiota</taxon>
        <taxon>Thermomicrobia</taxon>
        <taxon>Thermomicrobiales</taxon>
        <taxon>environmental samples</taxon>
    </lineage>
</organism>
<dbReference type="GO" id="GO:0005737">
    <property type="term" value="C:cytoplasm"/>
    <property type="evidence" value="ECO:0007669"/>
    <property type="project" value="TreeGrafter"/>
</dbReference>
<dbReference type="GO" id="GO:0008887">
    <property type="term" value="F:glycerate kinase activity"/>
    <property type="evidence" value="ECO:0007669"/>
    <property type="project" value="InterPro"/>
</dbReference>
<proteinExistence type="predicted"/>
<dbReference type="PANTHER" id="PTHR12227">
    <property type="entry name" value="GLYCERATE KINASE"/>
    <property type="match status" value="1"/>
</dbReference>
<dbReference type="Gene3D" id="3.40.50.10180">
    <property type="entry name" value="Glycerate kinase, MOFRL-like N-terminal domain"/>
    <property type="match status" value="1"/>
</dbReference>
<keyword evidence="3" id="KW-0808">Transferase</keyword>
<protein>
    <submittedName>
        <fullName evidence="3">D-glycerate 2-kinase</fullName>
        <ecNumber evidence="3">2.7.1.165</ecNumber>
    </submittedName>
</protein>
<dbReference type="InterPro" id="IPR038614">
    <property type="entry name" value="GK_N_sf"/>
</dbReference>
<name>A0A6J4VGV4_9BACT</name>
<sequence length="445" mass="43991">MTTGSEREAAAAAIVRWYRAALAAVDPEAAVRRALVWDGTSGVLSVGEHPLTARGRVVVLAVGKAAFGMARGASVVLGDRLDAGLAVTVGGQTASGLPDRLRVLEASHPVPDGRSEAAGRAAIALLAGVEHDDIVLALISGGGSALIEVPRPPVTLADLATVTDLLLRAGAPIGALNAVRAPLSLVKAGGLRRAAGPATVATLILSDVLGNDPRVIASGPTVPRGPGTGAEDALAVLDRFAARSAVPRSVLAALLGTAEPGDRPDTSRDALVVVGDSGTAVAAAERAALAEGRRPSVVWRAQEGEAVDLGRAWVRECLAAPADVDVLLGGGEATVTVRGHGVGGRNTEFALAAALALEEAGEPGRGWVVASLATDGQDGPTGAAGATVDAGTAGRSRAAGVDPVAALGENDSLRAVVAAGGVVAPGATGTNVNDLYLAVRAGDGP</sequence>
<feature type="domain" description="MOFRL-associated" evidence="2">
    <location>
        <begin position="16"/>
        <end position="254"/>
    </location>
</feature>
<evidence type="ECO:0000259" key="1">
    <source>
        <dbReference type="Pfam" id="PF05161"/>
    </source>
</evidence>
<gene>
    <name evidence="3" type="ORF">AVDCRST_MAG49-4578</name>
</gene>